<protein>
    <submittedName>
        <fullName evidence="3">NrdH-redoxin</fullName>
    </submittedName>
</protein>
<dbReference type="InterPro" id="IPR036249">
    <property type="entry name" value="Thioredoxin-like_sf"/>
</dbReference>
<feature type="domain" description="Glutaredoxin" evidence="2">
    <location>
        <begin position="9"/>
        <end position="68"/>
    </location>
</feature>
<dbReference type="InterPro" id="IPR002109">
    <property type="entry name" value="Glutaredoxin"/>
</dbReference>
<dbReference type="PROSITE" id="PS51353">
    <property type="entry name" value="ARSC"/>
    <property type="match status" value="1"/>
</dbReference>
<organism evidence="3 4">
    <name type="scientific">Candidatus Sungbacteria bacterium RIFCSPHIGHO2_02_FULL_49_12</name>
    <dbReference type="NCBI Taxonomy" id="1802271"/>
    <lineage>
        <taxon>Bacteria</taxon>
        <taxon>Candidatus Sungiibacteriota</taxon>
    </lineage>
</organism>
<dbReference type="GO" id="GO:0009055">
    <property type="term" value="F:electron transfer activity"/>
    <property type="evidence" value="ECO:0007669"/>
    <property type="project" value="TreeGrafter"/>
</dbReference>
<dbReference type="EMBL" id="MHQJ01000030">
    <property type="protein sequence ID" value="OHA01026.1"/>
    <property type="molecule type" value="Genomic_DNA"/>
</dbReference>
<evidence type="ECO:0000313" key="4">
    <source>
        <dbReference type="Proteomes" id="UP000177362"/>
    </source>
</evidence>
<reference evidence="3 4" key="1">
    <citation type="journal article" date="2016" name="Nat. Commun.">
        <title>Thousands of microbial genomes shed light on interconnected biogeochemical processes in an aquifer system.</title>
        <authorList>
            <person name="Anantharaman K."/>
            <person name="Brown C.T."/>
            <person name="Hug L.A."/>
            <person name="Sharon I."/>
            <person name="Castelle C.J."/>
            <person name="Probst A.J."/>
            <person name="Thomas B.C."/>
            <person name="Singh A."/>
            <person name="Wilkins M.J."/>
            <person name="Karaoz U."/>
            <person name="Brodie E.L."/>
            <person name="Williams K.H."/>
            <person name="Hubbard S.S."/>
            <person name="Banfield J.F."/>
        </authorList>
    </citation>
    <scope>NUCLEOTIDE SEQUENCE [LARGE SCALE GENOMIC DNA]</scope>
</reference>
<sequence length="83" mass="9157">MPEVKIPKVKIYSTPPCVYCKMAKAFFKENNIEFQEVDVASDSKAREEMIKKSGQIGVPVIDVGGKVIVGFDKPRLSQALGIN</sequence>
<dbReference type="Pfam" id="PF00462">
    <property type="entry name" value="Glutaredoxin"/>
    <property type="match status" value="1"/>
</dbReference>
<dbReference type="Gene3D" id="3.40.30.10">
    <property type="entry name" value="Glutaredoxin"/>
    <property type="match status" value="1"/>
</dbReference>
<comment type="similarity">
    <text evidence="1">Belongs to the ArsC family.</text>
</comment>
<evidence type="ECO:0000313" key="3">
    <source>
        <dbReference type="EMBL" id="OHA01026.1"/>
    </source>
</evidence>
<dbReference type="STRING" id="1802271.A3C11_00940"/>
<dbReference type="SUPFAM" id="SSF52833">
    <property type="entry name" value="Thioredoxin-like"/>
    <property type="match status" value="1"/>
</dbReference>
<name>A0A1G2KNR7_9BACT</name>
<dbReference type="InterPro" id="IPR051548">
    <property type="entry name" value="Grx-like_ET"/>
</dbReference>
<evidence type="ECO:0000259" key="2">
    <source>
        <dbReference type="Pfam" id="PF00462"/>
    </source>
</evidence>
<dbReference type="NCBIfam" id="TIGR02196">
    <property type="entry name" value="GlrX_YruB"/>
    <property type="match status" value="1"/>
</dbReference>
<dbReference type="PROSITE" id="PS51354">
    <property type="entry name" value="GLUTAREDOXIN_2"/>
    <property type="match status" value="1"/>
</dbReference>
<dbReference type="CDD" id="cd02976">
    <property type="entry name" value="NrdH"/>
    <property type="match status" value="1"/>
</dbReference>
<dbReference type="InterPro" id="IPR006660">
    <property type="entry name" value="Arsenate_reductase-like"/>
</dbReference>
<evidence type="ECO:0000256" key="1">
    <source>
        <dbReference type="PROSITE-ProRule" id="PRU01282"/>
    </source>
</evidence>
<gene>
    <name evidence="3" type="ORF">A3C11_00940</name>
</gene>
<proteinExistence type="inferred from homology"/>
<accession>A0A1G2KNR7</accession>
<dbReference type="GO" id="GO:0045454">
    <property type="term" value="P:cell redox homeostasis"/>
    <property type="evidence" value="ECO:0007669"/>
    <property type="project" value="TreeGrafter"/>
</dbReference>
<dbReference type="PANTHER" id="PTHR34386">
    <property type="entry name" value="GLUTAREDOXIN"/>
    <property type="match status" value="1"/>
</dbReference>
<dbReference type="Proteomes" id="UP000177362">
    <property type="component" value="Unassembled WGS sequence"/>
</dbReference>
<dbReference type="InterPro" id="IPR011911">
    <property type="entry name" value="GlrX_YruB"/>
</dbReference>
<dbReference type="AlphaFoldDB" id="A0A1G2KNR7"/>
<dbReference type="PANTHER" id="PTHR34386:SF1">
    <property type="entry name" value="GLUTAREDOXIN-LIKE PROTEIN NRDH"/>
    <property type="match status" value="1"/>
</dbReference>
<comment type="caution">
    <text evidence="3">The sequence shown here is derived from an EMBL/GenBank/DDBJ whole genome shotgun (WGS) entry which is preliminary data.</text>
</comment>